<dbReference type="InterPro" id="IPR006015">
    <property type="entry name" value="Universal_stress_UspA"/>
</dbReference>
<comment type="caution">
    <text evidence="3">The sequence shown here is derived from an EMBL/GenBank/DDBJ whole genome shotgun (WGS) entry which is preliminary data.</text>
</comment>
<dbReference type="AlphaFoldDB" id="A0AAW1NW96"/>
<dbReference type="Proteomes" id="UP001465755">
    <property type="component" value="Unassembled WGS sequence"/>
</dbReference>
<keyword evidence="4" id="KW-1185">Reference proteome</keyword>
<name>A0AAW1NW96_9CHLO</name>
<dbReference type="EMBL" id="JALJOQ010000109">
    <property type="protein sequence ID" value="KAK9797088.1"/>
    <property type="molecule type" value="Genomic_DNA"/>
</dbReference>
<accession>A0AAW1NW96</accession>
<sequence>MSQQASGGIEGISPRISRRSTDVPRPGHRSILVPVDDAEECEQAVQWALKHVKKPGDRFCLFHIISTSQGAYSGVFTGHNKHQEQLQQDHAQSFINERFVSKLQAAEVEYEVEIIRGRTDTESVGEAVCNRAVDLCAALVVMAAHNRGTMVRFIIGSTTQYCIEHCQKTVMVMHG</sequence>
<feature type="domain" description="UspA" evidence="2">
    <location>
        <begin position="29"/>
        <end position="173"/>
    </location>
</feature>
<dbReference type="PANTHER" id="PTHR31964">
    <property type="entry name" value="ADENINE NUCLEOTIDE ALPHA HYDROLASES-LIKE SUPERFAMILY PROTEIN"/>
    <property type="match status" value="1"/>
</dbReference>
<dbReference type="PRINTS" id="PR01438">
    <property type="entry name" value="UNVRSLSTRESS"/>
</dbReference>
<evidence type="ECO:0000256" key="1">
    <source>
        <dbReference type="SAM" id="MobiDB-lite"/>
    </source>
</evidence>
<dbReference type="SUPFAM" id="SSF52402">
    <property type="entry name" value="Adenine nucleotide alpha hydrolases-like"/>
    <property type="match status" value="1"/>
</dbReference>
<proteinExistence type="predicted"/>
<gene>
    <name evidence="3" type="ORF">WJX73_007333</name>
</gene>
<dbReference type="Pfam" id="PF00582">
    <property type="entry name" value="Usp"/>
    <property type="match status" value="1"/>
</dbReference>
<dbReference type="CDD" id="cd23659">
    <property type="entry name" value="USP_At3g01520-like"/>
    <property type="match status" value="1"/>
</dbReference>
<evidence type="ECO:0000313" key="3">
    <source>
        <dbReference type="EMBL" id="KAK9797088.1"/>
    </source>
</evidence>
<evidence type="ECO:0000259" key="2">
    <source>
        <dbReference type="Pfam" id="PF00582"/>
    </source>
</evidence>
<evidence type="ECO:0000313" key="4">
    <source>
        <dbReference type="Proteomes" id="UP001465755"/>
    </source>
</evidence>
<organism evidence="3 4">
    <name type="scientific">Symbiochloris irregularis</name>
    <dbReference type="NCBI Taxonomy" id="706552"/>
    <lineage>
        <taxon>Eukaryota</taxon>
        <taxon>Viridiplantae</taxon>
        <taxon>Chlorophyta</taxon>
        <taxon>core chlorophytes</taxon>
        <taxon>Trebouxiophyceae</taxon>
        <taxon>Trebouxiales</taxon>
        <taxon>Trebouxiaceae</taxon>
        <taxon>Symbiochloris</taxon>
    </lineage>
</organism>
<dbReference type="InterPro" id="IPR006016">
    <property type="entry name" value="UspA"/>
</dbReference>
<reference evidence="3 4" key="1">
    <citation type="journal article" date="2024" name="Nat. Commun.">
        <title>Phylogenomics reveals the evolutionary origins of lichenization in chlorophyte algae.</title>
        <authorList>
            <person name="Puginier C."/>
            <person name="Libourel C."/>
            <person name="Otte J."/>
            <person name="Skaloud P."/>
            <person name="Haon M."/>
            <person name="Grisel S."/>
            <person name="Petersen M."/>
            <person name="Berrin J.G."/>
            <person name="Delaux P.M."/>
            <person name="Dal Grande F."/>
            <person name="Keller J."/>
        </authorList>
    </citation>
    <scope>NUCLEOTIDE SEQUENCE [LARGE SCALE GENOMIC DNA]</scope>
    <source>
        <strain evidence="3 4">SAG 2036</strain>
    </source>
</reference>
<protein>
    <recommendedName>
        <fullName evidence="2">UspA domain-containing protein</fullName>
    </recommendedName>
</protein>
<feature type="region of interest" description="Disordered" evidence="1">
    <location>
        <begin position="1"/>
        <end position="30"/>
    </location>
</feature>
<dbReference type="Gene3D" id="3.40.50.620">
    <property type="entry name" value="HUPs"/>
    <property type="match status" value="1"/>
</dbReference>
<dbReference type="PANTHER" id="PTHR31964:SF113">
    <property type="entry name" value="USPA DOMAIN-CONTAINING PROTEIN"/>
    <property type="match status" value="1"/>
</dbReference>
<dbReference type="InterPro" id="IPR014729">
    <property type="entry name" value="Rossmann-like_a/b/a_fold"/>
</dbReference>